<evidence type="ECO:0000313" key="2">
    <source>
        <dbReference type="EMBL" id="CAD6954866.1"/>
    </source>
</evidence>
<gene>
    <name evidence="2" type="ORF">JKIAZH3_G8152</name>
</gene>
<evidence type="ECO:0008006" key="4">
    <source>
        <dbReference type="Google" id="ProtNLM"/>
    </source>
</evidence>
<dbReference type="PANTHER" id="PTHR43866">
    <property type="entry name" value="MALONATE-SEMIALDEHYDE DEHYDROGENASE"/>
    <property type="match status" value="1"/>
</dbReference>
<reference evidence="2" key="1">
    <citation type="submission" date="2020-10" db="EMBL/GenBank/DDBJ databases">
        <authorList>
            <person name="Sedaghatjoo S."/>
        </authorList>
    </citation>
    <scope>NUCLEOTIDE SEQUENCE</scope>
    <source>
        <strain evidence="2">AZH3</strain>
    </source>
</reference>
<dbReference type="InterPro" id="IPR010061">
    <property type="entry name" value="MeMal-semiAld_DH"/>
</dbReference>
<keyword evidence="3" id="KW-1185">Reference proteome</keyword>
<accession>A0ABN7J9Y6</accession>
<proteinExistence type="inferred from homology"/>
<dbReference type="PANTHER" id="PTHR43866:SF3">
    <property type="entry name" value="METHYLMALONATE-SEMIALDEHYDE DEHYDROGENASE [ACYLATING], MITOCHONDRIAL"/>
    <property type="match status" value="1"/>
</dbReference>
<organism evidence="2 3">
    <name type="scientific">Tilletia caries</name>
    <name type="common">wheat bunt fungus</name>
    <dbReference type="NCBI Taxonomy" id="13290"/>
    <lineage>
        <taxon>Eukaryota</taxon>
        <taxon>Fungi</taxon>
        <taxon>Dikarya</taxon>
        <taxon>Basidiomycota</taxon>
        <taxon>Ustilaginomycotina</taxon>
        <taxon>Exobasidiomycetes</taxon>
        <taxon>Tilletiales</taxon>
        <taxon>Tilletiaceae</taxon>
        <taxon>Tilletia</taxon>
    </lineage>
</organism>
<dbReference type="EMBL" id="CAJHJG010006104">
    <property type="protein sequence ID" value="CAD6954866.1"/>
    <property type="molecule type" value="Genomic_DNA"/>
</dbReference>
<comment type="caution">
    <text evidence="2">The sequence shown here is derived from an EMBL/GenBank/DDBJ whole genome shotgun (WGS) entry which is preliminary data.</text>
</comment>
<evidence type="ECO:0000313" key="3">
    <source>
        <dbReference type="Proteomes" id="UP000836402"/>
    </source>
</evidence>
<dbReference type="Proteomes" id="UP000836402">
    <property type="component" value="Unassembled WGS sequence"/>
</dbReference>
<comment type="similarity">
    <text evidence="1">Belongs to the aldehyde dehydrogenase family.</text>
</comment>
<evidence type="ECO:0000256" key="1">
    <source>
        <dbReference type="ARBA" id="ARBA00009986"/>
    </source>
</evidence>
<name>A0ABN7J9Y6_9BASI</name>
<sequence>MSALLPPEARYSSEAVFVDAMRQFTSSKGYAFVIGSSYKDRKGLRTVFFWCDRGGTYRQRHGVNEDNRQRDRSSRLCGCNFRVKLREQNDGSYFLHHELEPTHRKHNHDLSSVMTVHPVLRKLDDATTLEIERQIAVGSTPKQILALQHAAGGIVSLPRDIYNIAATSRRKASHCLEPPEALLAHLRSEHYRVAVRSEPVTPPHHV</sequence>
<protein>
    <recommendedName>
        <fullName evidence="4">FAR1 domain-containing protein</fullName>
    </recommendedName>
</protein>